<name>B3EHW9_CHLL2</name>
<gene>
    <name evidence="2" type="ordered locus">Clim_2355</name>
</gene>
<reference evidence="2 3" key="1">
    <citation type="submission" date="2008-05" db="EMBL/GenBank/DDBJ databases">
        <title>Complete sequence of Chlorobium limicola DSM 245.</title>
        <authorList>
            <consortium name="US DOE Joint Genome Institute"/>
            <person name="Lucas S."/>
            <person name="Copeland A."/>
            <person name="Lapidus A."/>
            <person name="Glavina del Rio T."/>
            <person name="Dalin E."/>
            <person name="Tice H."/>
            <person name="Bruce D."/>
            <person name="Goodwin L."/>
            <person name="Pitluck S."/>
            <person name="Schmutz J."/>
            <person name="Larimer F."/>
            <person name="Land M."/>
            <person name="Hauser L."/>
            <person name="Kyrpides N."/>
            <person name="Ovchinnikova G."/>
            <person name="Zhao F."/>
            <person name="Li T."/>
            <person name="Liu Z."/>
            <person name="Overmann J."/>
            <person name="Bryant D.A."/>
            <person name="Richardson P."/>
        </authorList>
    </citation>
    <scope>NUCLEOTIDE SEQUENCE [LARGE SCALE GENOMIC DNA]</scope>
    <source>
        <strain evidence="3">DSM 245 / NBRC 103803 / 6330</strain>
    </source>
</reference>
<evidence type="ECO:0000313" key="2">
    <source>
        <dbReference type="EMBL" id="ACD91378.1"/>
    </source>
</evidence>
<accession>B3EHW9</accession>
<dbReference type="Proteomes" id="UP000008841">
    <property type="component" value="Chromosome"/>
</dbReference>
<evidence type="ECO:0000259" key="1">
    <source>
        <dbReference type="Pfam" id="PF01636"/>
    </source>
</evidence>
<dbReference type="HOGENOM" id="CLU_021467_1_0_10"/>
<dbReference type="AlphaFoldDB" id="B3EHW9"/>
<dbReference type="eggNOG" id="COG3178">
    <property type="taxonomic scope" value="Bacteria"/>
</dbReference>
<dbReference type="STRING" id="290315.Clim_2355"/>
<evidence type="ECO:0000313" key="3">
    <source>
        <dbReference type="Proteomes" id="UP000008841"/>
    </source>
</evidence>
<dbReference type="InterPro" id="IPR051678">
    <property type="entry name" value="AGP_Transferase"/>
</dbReference>
<keyword evidence="2" id="KW-0808">Transferase</keyword>
<dbReference type="SUPFAM" id="SSF56112">
    <property type="entry name" value="Protein kinase-like (PK-like)"/>
    <property type="match status" value="1"/>
</dbReference>
<organism evidence="2 3">
    <name type="scientific">Chlorobium limicola (strain DSM 245 / NBRC 103803 / 6330)</name>
    <dbReference type="NCBI Taxonomy" id="290315"/>
    <lineage>
        <taxon>Bacteria</taxon>
        <taxon>Pseudomonadati</taxon>
        <taxon>Chlorobiota</taxon>
        <taxon>Chlorobiia</taxon>
        <taxon>Chlorobiales</taxon>
        <taxon>Chlorobiaceae</taxon>
        <taxon>Chlorobium/Pelodictyon group</taxon>
        <taxon>Chlorobium</taxon>
    </lineage>
</organism>
<dbReference type="Gene3D" id="3.30.200.20">
    <property type="entry name" value="Phosphorylase Kinase, domain 1"/>
    <property type="match status" value="1"/>
</dbReference>
<dbReference type="InterPro" id="IPR002575">
    <property type="entry name" value="Aminoglycoside_PTrfase"/>
</dbReference>
<sequence>MLFFCIAVRNIFSRACILLIRVCMNIENNIRLFFDTEARDHLAITPIQGDASSRRYYRITGTEPSTIACHDPQLRTLNLHSYPFLILHALFSRHSLPVPEVLAVKAEYGLLLLEDCGSVMLQDLVNEPDNEKSAELYRNCIDILVGIQSITGDSSQIPFRFSFDHEKLMFEFDFFIEHALFNYFAAYFKRSDAGALRREFEAITETLVQPEHFVLNHRDFHSRNIMIRNGKPVLIDFQDARMGLPQYDAVSLIRDSYTDLDNELAEELKTRHYRQLKNRGVITMSDDEYLYLFDLMAFQRSIKALGTFCHQTAVLGKPVYEQSIAPTIAYLSDYIASRKELKKAGTLLLPLLENGATR</sequence>
<feature type="domain" description="Aminoglycoside phosphotransferase" evidence="1">
    <location>
        <begin position="44"/>
        <end position="270"/>
    </location>
</feature>
<proteinExistence type="predicted"/>
<dbReference type="Gene3D" id="3.90.1200.10">
    <property type="match status" value="1"/>
</dbReference>
<dbReference type="KEGG" id="cli:Clim_2355"/>
<dbReference type="Pfam" id="PF01636">
    <property type="entry name" value="APH"/>
    <property type="match status" value="1"/>
</dbReference>
<dbReference type="PANTHER" id="PTHR21310">
    <property type="entry name" value="AMINOGLYCOSIDE PHOSPHOTRANSFERASE-RELATED-RELATED"/>
    <property type="match status" value="1"/>
</dbReference>
<dbReference type="EMBL" id="CP001097">
    <property type="protein sequence ID" value="ACD91378.1"/>
    <property type="molecule type" value="Genomic_DNA"/>
</dbReference>
<dbReference type="InterPro" id="IPR011009">
    <property type="entry name" value="Kinase-like_dom_sf"/>
</dbReference>
<dbReference type="GO" id="GO:0016740">
    <property type="term" value="F:transferase activity"/>
    <property type="evidence" value="ECO:0007669"/>
    <property type="project" value="UniProtKB-KW"/>
</dbReference>
<protein>
    <submittedName>
        <fullName evidence="2">Aminoglycoside phosphotransferase</fullName>
    </submittedName>
</protein>